<keyword evidence="4" id="KW-0597">Phosphoprotein</keyword>
<dbReference type="Pfam" id="PF16453">
    <property type="entry name" value="IQ_SEC7_PH"/>
    <property type="match status" value="1"/>
</dbReference>
<dbReference type="FunFam" id="1.10.1000.11:FF:000001">
    <property type="entry name" value="IQ motif and SEC7 domain-containing protein 1"/>
    <property type="match status" value="1"/>
</dbReference>
<dbReference type="PROSITE" id="PS50190">
    <property type="entry name" value="SEC7"/>
    <property type="match status" value="1"/>
</dbReference>
<evidence type="ECO:0000313" key="14">
    <source>
        <dbReference type="Proteomes" id="UP000028761"/>
    </source>
</evidence>
<dbReference type="GO" id="GO:0032012">
    <property type="term" value="P:regulation of ARF protein signal transduction"/>
    <property type="evidence" value="ECO:0007669"/>
    <property type="project" value="InterPro"/>
</dbReference>
<feature type="domain" description="SEC7" evidence="12">
    <location>
        <begin position="345"/>
        <end position="538"/>
    </location>
</feature>
<feature type="region of interest" description="Disordered" evidence="11">
    <location>
        <begin position="219"/>
        <end position="316"/>
    </location>
</feature>
<reference evidence="13 14" key="1">
    <citation type="submission" date="2012-03" db="EMBL/GenBank/DDBJ databases">
        <title>Whole Genome Assembly of Papio anubis.</title>
        <authorList>
            <person name="Liu Y.L."/>
            <person name="Abraham K.A."/>
            <person name="Akbar H.A."/>
            <person name="Ali S.A."/>
            <person name="Anosike U.A."/>
            <person name="Aqrawi P.A."/>
            <person name="Arias F.A."/>
            <person name="Attaway T.A."/>
            <person name="Awwad R.A."/>
            <person name="Babu C.B."/>
            <person name="Bandaranaike D.B."/>
            <person name="Battles P.B."/>
            <person name="Bell A.B."/>
            <person name="Beltran B.B."/>
            <person name="Berhane-Mersha D.B."/>
            <person name="Bess C.B."/>
            <person name="Bickham C.B."/>
            <person name="Bolden T.B."/>
            <person name="Carter K.C."/>
            <person name="Chau D.C."/>
            <person name="Chavez A.C."/>
            <person name="Clerc-Blankenburg K.C."/>
            <person name="Coyle M.C."/>
            <person name="Dao M.D."/>
            <person name="Davila M.L.D."/>
            <person name="Davy-Carroll L.D."/>
            <person name="Denson S.D."/>
            <person name="Dinh H.D."/>
            <person name="Fernandez S.F."/>
            <person name="Fernando P.F."/>
            <person name="Forbes L.F."/>
            <person name="Francis C.F."/>
            <person name="Francisco L.F."/>
            <person name="Fu Q.F."/>
            <person name="Garcia-Iii R.G."/>
            <person name="Garrett T.G."/>
            <person name="Gross S.G."/>
            <person name="Gubbala S.G."/>
            <person name="Hirani K.H."/>
            <person name="Hogues M.H."/>
            <person name="Hollins B.H."/>
            <person name="Jackson L.J."/>
            <person name="Javaid M.J."/>
            <person name="Jhangiani S.J."/>
            <person name="Johnson A.J."/>
            <person name="Johnson B.J."/>
            <person name="Jones J.J."/>
            <person name="Joshi V.J."/>
            <person name="Kalu J.K."/>
            <person name="Khan N.K."/>
            <person name="Korchina V.K."/>
            <person name="Kovar C.K."/>
            <person name="Lago L.L."/>
            <person name="Lara F.L."/>
            <person name="Le T.-K.L."/>
            <person name="Lee S.L."/>
            <person name="Legall-Iii F.L."/>
            <person name="Lemon S.L."/>
            <person name="Liu J.L."/>
            <person name="Liu Y.-S.L."/>
            <person name="Liyanage D.L."/>
            <person name="Lopez J.L."/>
            <person name="Lorensuhewa L.L."/>
            <person name="Mata R.M."/>
            <person name="Mathew T.M."/>
            <person name="Mercado C.M."/>
            <person name="Mercado I.M."/>
            <person name="Morales K.M."/>
            <person name="Morgan M.M."/>
            <person name="Munidasa M.M."/>
            <person name="Ngo D.N."/>
            <person name="Nguyen L.N."/>
            <person name="Nguyen T.N."/>
            <person name="Nguyen N.N."/>
            <person name="Obregon M.O."/>
            <person name="Okwuonu G.O."/>
            <person name="Ongeri F.O."/>
            <person name="Onwere C.O."/>
            <person name="Osifeso I.O."/>
            <person name="Parra A.P."/>
            <person name="Patil S.P."/>
            <person name="Perez A.P."/>
            <person name="Perez Y.P."/>
            <person name="Pham C.P."/>
            <person name="Pu L.-L.P."/>
            <person name="Puazo M.P."/>
            <person name="Quiroz J.Q."/>
            <person name="Rouhana J.R."/>
            <person name="Ruiz M.R."/>
            <person name="Ruiz S.-J.R."/>
            <person name="Saada N.S."/>
            <person name="Santibanez J.S."/>
            <person name="Scheel M.S."/>
            <person name="Schneider B.S."/>
            <person name="Simmons D.S."/>
            <person name="Sisson I.S."/>
            <person name="Tang L.-Y.T."/>
            <person name="Thornton R.T."/>
            <person name="Tisius J.T."/>
            <person name="Toledanes G.T."/>
            <person name="Trejos Z.T."/>
            <person name="Usmani K.U."/>
            <person name="Varghese R.V."/>
            <person name="Vattathil S.V."/>
            <person name="Vee V.V."/>
            <person name="Walker D.W."/>
            <person name="Weissenberger G.W."/>
            <person name="White C.W."/>
            <person name="Williams A.W."/>
            <person name="Woodworth J.W."/>
            <person name="Wright R.W."/>
            <person name="Zhu Y.Z."/>
            <person name="Han Y.H."/>
            <person name="Newsham I.N."/>
            <person name="Nazareth L.N."/>
            <person name="Worley K.W."/>
            <person name="Muzny D.M."/>
            <person name="Rogers J.R."/>
            <person name="Gibbs R.G."/>
        </authorList>
    </citation>
    <scope>NUCLEOTIDE SEQUENCE [LARGE SCALE GENOMIC DNA]</scope>
</reference>
<keyword evidence="5" id="KW-0770">Synapse</keyword>
<dbReference type="Bgee" id="ENSPANG00000015117">
    <property type="expression patterns" value="Expressed in postnatal subventricular zone and 38 other cell types or tissues"/>
</dbReference>
<accession>A0A2I3MK47</accession>
<dbReference type="InterPro" id="IPR035999">
    <property type="entry name" value="Sec7_dom_sf"/>
</dbReference>
<evidence type="ECO:0000256" key="8">
    <source>
        <dbReference type="ARBA" id="ARBA00056967"/>
    </source>
</evidence>
<dbReference type="PROSITE" id="PS50096">
    <property type="entry name" value="IQ"/>
    <property type="match status" value="1"/>
</dbReference>
<evidence type="ECO:0000256" key="11">
    <source>
        <dbReference type="SAM" id="MobiDB-lite"/>
    </source>
</evidence>
<evidence type="ECO:0000256" key="2">
    <source>
        <dbReference type="ARBA" id="ARBA00006248"/>
    </source>
</evidence>
<evidence type="ECO:0000313" key="13">
    <source>
        <dbReference type="Ensembl" id="ENSPANP00000035971.2"/>
    </source>
</evidence>
<reference evidence="13" key="3">
    <citation type="submission" date="2025-09" db="UniProtKB">
        <authorList>
            <consortium name="Ensembl"/>
        </authorList>
    </citation>
    <scope>IDENTIFICATION</scope>
</reference>
<dbReference type="PANTHER" id="PTHR10663:SF318">
    <property type="entry name" value="IQ MOTIF AND SEC7 DOMAIN-CONTAINING PROTEIN 3"/>
    <property type="match status" value="1"/>
</dbReference>
<comment type="subcellular location">
    <subcellularLocation>
        <location evidence="1">Cytoplasm</location>
    </subcellularLocation>
    <subcellularLocation>
        <location evidence="7">Postsynaptic density</location>
    </subcellularLocation>
</comment>
<dbReference type="GeneTree" id="ENSGT00940000155908"/>
<evidence type="ECO:0000256" key="4">
    <source>
        <dbReference type="ARBA" id="ARBA00022553"/>
    </source>
</evidence>
<feature type="region of interest" description="Disordered" evidence="11">
    <location>
        <begin position="143"/>
        <end position="177"/>
    </location>
</feature>
<dbReference type="InterPro" id="IPR000904">
    <property type="entry name" value="Sec7_dom"/>
</dbReference>
<dbReference type="PANTHER" id="PTHR10663">
    <property type="entry name" value="GUANYL-NUCLEOTIDE EXCHANGE FACTOR"/>
    <property type="match status" value="1"/>
</dbReference>
<dbReference type="FunFam" id="1.10.220.20:FF:000001">
    <property type="entry name" value="IQ motif and SEC7 domain-containing protein 1"/>
    <property type="match status" value="1"/>
</dbReference>
<feature type="compositionally biased region" description="Basic and acidic residues" evidence="11">
    <location>
        <begin position="723"/>
        <end position="732"/>
    </location>
</feature>
<dbReference type="GO" id="GO:0005085">
    <property type="term" value="F:guanyl-nucleotide exchange factor activity"/>
    <property type="evidence" value="ECO:0007669"/>
    <property type="project" value="InterPro"/>
</dbReference>
<dbReference type="InterPro" id="IPR023394">
    <property type="entry name" value="Sec7_C_sf"/>
</dbReference>
<feature type="compositionally biased region" description="Acidic residues" evidence="11">
    <location>
        <begin position="272"/>
        <end position="282"/>
    </location>
</feature>
<feature type="compositionally biased region" description="Low complexity" evidence="11">
    <location>
        <begin position="299"/>
        <end position="312"/>
    </location>
</feature>
<dbReference type="SMART" id="SM00222">
    <property type="entry name" value="Sec7"/>
    <property type="match status" value="1"/>
</dbReference>
<evidence type="ECO:0000256" key="6">
    <source>
        <dbReference type="ARBA" id="ARBA00023054"/>
    </source>
</evidence>
<evidence type="ECO:0000256" key="9">
    <source>
        <dbReference type="ARBA" id="ARBA00065492"/>
    </source>
</evidence>
<dbReference type="CDD" id="cd00171">
    <property type="entry name" value="Sec7"/>
    <property type="match status" value="1"/>
</dbReference>
<organism evidence="13 14">
    <name type="scientific">Papio anubis</name>
    <name type="common">Olive baboon</name>
    <dbReference type="NCBI Taxonomy" id="9555"/>
    <lineage>
        <taxon>Eukaryota</taxon>
        <taxon>Metazoa</taxon>
        <taxon>Chordata</taxon>
        <taxon>Craniata</taxon>
        <taxon>Vertebrata</taxon>
        <taxon>Euteleostomi</taxon>
        <taxon>Mammalia</taxon>
        <taxon>Eutheria</taxon>
        <taxon>Euarchontoglires</taxon>
        <taxon>Primates</taxon>
        <taxon>Haplorrhini</taxon>
        <taxon>Catarrhini</taxon>
        <taxon>Cercopithecidae</taxon>
        <taxon>Cercopithecinae</taxon>
        <taxon>Papio</taxon>
    </lineage>
</organism>
<protein>
    <recommendedName>
        <fullName evidence="10">IQ motif and SEC7 domain-containing protein 3</fullName>
    </recommendedName>
</protein>
<comment type="subunit">
    <text evidence="9">Interacts with DLG1 and DLG4. Interacts with GPHN.</text>
</comment>
<dbReference type="Gene3D" id="2.30.29.30">
    <property type="entry name" value="Pleckstrin-homology domain (PH domain)/Phosphotyrosine-binding domain (PTB)"/>
    <property type="match status" value="1"/>
</dbReference>
<dbReference type="InterPro" id="IPR033742">
    <property type="entry name" value="IQSEC_PH"/>
</dbReference>
<dbReference type="SUPFAM" id="SSF50729">
    <property type="entry name" value="PH domain-like"/>
    <property type="match status" value="1"/>
</dbReference>
<sequence length="763" mass="83386">MLEHKYGGHLVSRRAACTIQTAFRQYQLSKNFEKIRNSLLESRLPRRISLRKVRAPTAESLAAEKALMEGYGLMGLPLVRAPSLPPTFAGTLTELEDSFTEQVQSLAKSIDDALSTWSLKTMCSLQETGAYQLHQALQAAAGPPGLEGEMREPESAGPGPGDEAAETPGLPPGHSGTLMMAFRDVTVQIASQNISVSSVSSATALSVANCRGAQTAQATAEPAAGKAEQGGTPGQEAAEAPAVGRGNASAEDSCAEAGAGGAVDEATAAKAEEEEEEEEEAADVGKGAEAEAGDLEQLSSSSTSTKSAKSGSEVSASASKDALQAMILSLPRYHCENPASCKSPTLSTDTLRKRLYRIGLNLFNINPDKGIQFLISRGFIPDTPIGVAHFLLQRKGLSRQMIGEFLGNSKKQFNRDVLDCVVDEMDFSSMELDEALRKFQAHIRVQGEAQKVERLIEAFSQRYCMCNPEVVQQFHNPDTIFILAFAIILLNTDMYSPNIKPDRKMMLEDFIRNLRGVDDGADIPRELVVGIYERIQQKELKSNEDHVTYVTKVEKSIVGMKTVLSVPHRRLVCCSRLFEVTDVNKLQKQAAHQREVFLFNDLLVILKLCPKKKSSSTYTFCKSVGLLGMQFHLFENEYYSHGITLVTPLSGSERKQVLHFCALGSDEMQKFVEDLKESIAEVTELEQIRIEWELEKQQGTKTLSFKPSGAQGDPQSKQGSPTAKREAALREKPAESTVEVLINASPARLTILPISRDTIKSYC</sequence>
<dbReference type="AlphaFoldDB" id="A0A2I3MK47"/>
<evidence type="ECO:0000256" key="10">
    <source>
        <dbReference type="ARBA" id="ARBA00067735"/>
    </source>
</evidence>
<dbReference type="Gene3D" id="1.10.220.20">
    <property type="match status" value="1"/>
</dbReference>
<keyword evidence="3" id="KW-0963">Cytoplasm</keyword>
<dbReference type="FunFam" id="2.30.29.30:FF:000096">
    <property type="entry name" value="IQ motif and SEC7 domain-containing protein 3"/>
    <property type="match status" value="1"/>
</dbReference>
<dbReference type="Pfam" id="PF01369">
    <property type="entry name" value="Sec7"/>
    <property type="match status" value="1"/>
</dbReference>
<keyword evidence="6" id="KW-0175">Coiled coil</keyword>
<reference evidence="13" key="2">
    <citation type="submission" date="2025-08" db="UniProtKB">
        <authorList>
            <consortium name="Ensembl"/>
        </authorList>
    </citation>
    <scope>IDENTIFICATION</scope>
</reference>
<evidence type="ECO:0000256" key="3">
    <source>
        <dbReference type="ARBA" id="ARBA00022490"/>
    </source>
</evidence>
<keyword evidence="14" id="KW-1185">Reference proteome</keyword>
<evidence type="ECO:0000256" key="7">
    <source>
        <dbReference type="ARBA" id="ARBA00034105"/>
    </source>
</evidence>
<evidence type="ECO:0000256" key="1">
    <source>
        <dbReference type="ARBA" id="ARBA00004496"/>
    </source>
</evidence>
<feature type="region of interest" description="Disordered" evidence="11">
    <location>
        <begin position="703"/>
        <end position="732"/>
    </location>
</feature>
<dbReference type="Gene3D" id="1.10.1000.11">
    <property type="entry name" value="Arf Nucleotide-binding Site Opener,domain 2"/>
    <property type="match status" value="1"/>
</dbReference>
<dbReference type="InterPro" id="IPR011993">
    <property type="entry name" value="PH-like_dom_sf"/>
</dbReference>
<comment type="similarity">
    <text evidence="2">Belongs to the BRAG family.</text>
</comment>
<dbReference type="Proteomes" id="UP000028761">
    <property type="component" value="Chromosome 9"/>
</dbReference>
<name>A0A2I3MK47_PAPAN</name>
<dbReference type="SUPFAM" id="SSF48425">
    <property type="entry name" value="Sec7 domain"/>
    <property type="match status" value="1"/>
</dbReference>
<dbReference type="GO" id="GO:0030036">
    <property type="term" value="P:actin cytoskeleton organization"/>
    <property type="evidence" value="ECO:0007669"/>
    <property type="project" value="TreeGrafter"/>
</dbReference>
<proteinExistence type="inferred from homology"/>
<dbReference type="GO" id="GO:0014069">
    <property type="term" value="C:postsynaptic density"/>
    <property type="evidence" value="ECO:0007669"/>
    <property type="project" value="UniProtKB-SubCell"/>
</dbReference>
<comment type="function">
    <text evidence="8">Acts as a guanine nucleotide exchange factor (GEF) for ARF1.</text>
</comment>
<evidence type="ECO:0000259" key="12">
    <source>
        <dbReference type="PROSITE" id="PS50190"/>
    </source>
</evidence>
<dbReference type="Ensembl" id="ENSPANT00000040294.2">
    <property type="protein sequence ID" value="ENSPANP00000035971.2"/>
    <property type="gene ID" value="ENSPANG00000015117.4"/>
</dbReference>
<evidence type="ECO:0000256" key="5">
    <source>
        <dbReference type="ARBA" id="ARBA00023018"/>
    </source>
</evidence>
<dbReference type="GO" id="GO:0005737">
    <property type="term" value="C:cytoplasm"/>
    <property type="evidence" value="ECO:0007669"/>
    <property type="project" value="UniProtKB-SubCell"/>
</dbReference>
<dbReference type="CDD" id="cd13318">
    <property type="entry name" value="PH_IQSEC"/>
    <property type="match status" value="1"/>
</dbReference>
<gene>
    <name evidence="13" type="primary">IQSEC3</name>
</gene>